<reference evidence="1" key="1">
    <citation type="submission" date="2018-02" db="EMBL/GenBank/DDBJ databases">
        <title>Rhizophora mucronata_Transcriptome.</title>
        <authorList>
            <person name="Meera S.P."/>
            <person name="Sreeshan A."/>
            <person name="Augustine A."/>
        </authorList>
    </citation>
    <scope>NUCLEOTIDE SEQUENCE</scope>
    <source>
        <tissue evidence="1">Leaf</tissue>
    </source>
</reference>
<evidence type="ECO:0000313" key="1">
    <source>
        <dbReference type="EMBL" id="MBX46485.1"/>
    </source>
</evidence>
<sequence length="48" mass="5332">MLVCACACANPEQKQRNDKMDTFLNQSIIASKSLQEDIAALKNPKHIT</sequence>
<dbReference type="EMBL" id="GGEC01066001">
    <property type="protein sequence ID" value="MBX46485.1"/>
    <property type="molecule type" value="Transcribed_RNA"/>
</dbReference>
<dbReference type="AlphaFoldDB" id="A0A2P2NVI7"/>
<accession>A0A2P2NVI7</accession>
<name>A0A2P2NVI7_RHIMU</name>
<proteinExistence type="predicted"/>
<organism evidence="1">
    <name type="scientific">Rhizophora mucronata</name>
    <name type="common">Asiatic mangrove</name>
    <dbReference type="NCBI Taxonomy" id="61149"/>
    <lineage>
        <taxon>Eukaryota</taxon>
        <taxon>Viridiplantae</taxon>
        <taxon>Streptophyta</taxon>
        <taxon>Embryophyta</taxon>
        <taxon>Tracheophyta</taxon>
        <taxon>Spermatophyta</taxon>
        <taxon>Magnoliopsida</taxon>
        <taxon>eudicotyledons</taxon>
        <taxon>Gunneridae</taxon>
        <taxon>Pentapetalae</taxon>
        <taxon>rosids</taxon>
        <taxon>fabids</taxon>
        <taxon>Malpighiales</taxon>
        <taxon>Rhizophoraceae</taxon>
        <taxon>Rhizophora</taxon>
    </lineage>
</organism>
<protein>
    <submittedName>
        <fullName evidence="1">Uncharacterized protein</fullName>
    </submittedName>
</protein>